<proteinExistence type="predicted"/>
<dbReference type="Pfam" id="PF02255">
    <property type="entry name" value="PTS_IIA"/>
    <property type="match status" value="1"/>
</dbReference>
<dbReference type="PANTHER" id="PTHR34382:SF7">
    <property type="entry name" value="PTS SYSTEM N,N'-DIACETYLCHITOBIOSE-SPECIFIC EIIA COMPONENT"/>
    <property type="match status" value="1"/>
</dbReference>
<name>A0ABR7QW93_9GAMM</name>
<keyword evidence="1" id="KW-0813">Transport</keyword>
<keyword evidence="4" id="KW-0598">Phosphotransferase system</keyword>
<dbReference type="CDD" id="cd00215">
    <property type="entry name" value="PTS_IIA_lac"/>
    <property type="match status" value="1"/>
</dbReference>
<keyword evidence="2" id="KW-0762">Sugar transport</keyword>
<dbReference type="RefSeq" id="WP_187754943.1">
    <property type="nucleotide sequence ID" value="NZ_JABURY010000010.1"/>
</dbReference>
<protein>
    <submittedName>
        <fullName evidence="6">PTS lactose/cellobiose transporter subunit IIA</fullName>
    </submittedName>
</protein>
<gene>
    <name evidence="6" type="ORF">FcAc13_04125</name>
</gene>
<evidence type="ECO:0000256" key="4">
    <source>
        <dbReference type="ARBA" id="ARBA00022683"/>
    </source>
</evidence>
<evidence type="ECO:0000256" key="2">
    <source>
        <dbReference type="ARBA" id="ARBA00022597"/>
    </source>
</evidence>
<dbReference type="Gene3D" id="1.20.58.80">
    <property type="entry name" value="Phosphotransferase system, lactose/cellobiose-type IIA subunit"/>
    <property type="match status" value="1"/>
</dbReference>
<evidence type="ECO:0000256" key="5">
    <source>
        <dbReference type="PROSITE-ProRule" id="PRU00418"/>
    </source>
</evidence>
<sequence length="108" mass="12161">MDNIEQAIMNLIVNSGAAKSYAYNALSNVNEKNYSLAEENFKQANEYLLLAHNEQTTLLTLEANGESLNVNALFVHAQDHLMNAISEITLIEQIIELRKILNTLIEKQ</sequence>
<keyword evidence="3" id="KW-0808">Transferase</keyword>
<dbReference type="EMBL" id="JABURY010000010">
    <property type="protein sequence ID" value="MBC9130492.1"/>
    <property type="molecule type" value="Genomic_DNA"/>
</dbReference>
<evidence type="ECO:0000313" key="7">
    <source>
        <dbReference type="Proteomes" id="UP000651208"/>
    </source>
</evidence>
<keyword evidence="7" id="KW-1185">Reference proteome</keyword>
<dbReference type="PANTHER" id="PTHR34382">
    <property type="entry name" value="PTS SYSTEM N,N'-DIACETYLCHITOBIOSE-SPECIFIC EIIA COMPONENT"/>
    <property type="match status" value="1"/>
</dbReference>
<dbReference type="PROSITE" id="PS51095">
    <property type="entry name" value="PTS_EIIA_TYPE_3"/>
    <property type="match status" value="1"/>
</dbReference>
<dbReference type="InterPro" id="IPR003188">
    <property type="entry name" value="PTS_IIA_lac/cel"/>
</dbReference>
<reference evidence="6 7" key="1">
    <citation type="submission" date="2020-06" db="EMBL/GenBank/DDBJ databases">
        <title>Frischella cerana isolated from Apis cerana gut homogenate.</title>
        <authorList>
            <person name="Wolter L.A."/>
            <person name="Suenami S."/>
            <person name="Miyazaki R."/>
        </authorList>
    </citation>
    <scope>NUCLEOTIDE SEQUENCE [LARGE SCALE GENOMIC DNA]</scope>
    <source>
        <strain evidence="6 7">Ac13</strain>
    </source>
</reference>
<evidence type="ECO:0000313" key="6">
    <source>
        <dbReference type="EMBL" id="MBC9130492.1"/>
    </source>
</evidence>
<organism evidence="6 7">
    <name type="scientific">Frischella japonica</name>
    <dbReference type="NCBI Taxonomy" id="2741544"/>
    <lineage>
        <taxon>Bacteria</taxon>
        <taxon>Pseudomonadati</taxon>
        <taxon>Pseudomonadota</taxon>
        <taxon>Gammaproteobacteria</taxon>
        <taxon>Orbales</taxon>
        <taxon>Orbaceae</taxon>
        <taxon>Frischella</taxon>
    </lineage>
</organism>
<dbReference type="PIRSF" id="PIRSF000699">
    <property type="entry name" value="PTS_IILac_III"/>
    <property type="match status" value="1"/>
</dbReference>
<accession>A0ABR7QW93</accession>
<dbReference type="InterPro" id="IPR036542">
    <property type="entry name" value="PTS_IIA_lac/cel_sf"/>
</dbReference>
<dbReference type="SUPFAM" id="SSF46973">
    <property type="entry name" value="Enzyme IIa from lactose specific PTS, IIa-lac"/>
    <property type="match status" value="1"/>
</dbReference>
<evidence type="ECO:0000256" key="1">
    <source>
        <dbReference type="ARBA" id="ARBA00022448"/>
    </source>
</evidence>
<comment type="caution">
    <text evidence="6">The sequence shown here is derived from an EMBL/GenBank/DDBJ whole genome shotgun (WGS) entry which is preliminary data.</text>
</comment>
<dbReference type="Proteomes" id="UP000651208">
    <property type="component" value="Unassembled WGS sequence"/>
</dbReference>
<evidence type="ECO:0000256" key="3">
    <source>
        <dbReference type="ARBA" id="ARBA00022679"/>
    </source>
</evidence>
<feature type="modified residue" description="Phosphohistidine; by HPr" evidence="5">
    <location>
        <position position="76"/>
    </location>
</feature>